<organism evidence="2">
    <name type="scientific">Arion vulgaris</name>
    <dbReference type="NCBI Taxonomy" id="1028688"/>
    <lineage>
        <taxon>Eukaryota</taxon>
        <taxon>Metazoa</taxon>
        <taxon>Spiralia</taxon>
        <taxon>Lophotrochozoa</taxon>
        <taxon>Mollusca</taxon>
        <taxon>Gastropoda</taxon>
        <taxon>Heterobranchia</taxon>
        <taxon>Euthyneura</taxon>
        <taxon>Panpulmonata</taxon>
        <taxon>Eupulmonata</taxon>
        <taxon>Stylommatophora</taxon>
        <taxon>Helicina</taxon>
        <taxon>Arionoidea</taxon>
        <taxon>Arionidae</taxon>
        <taxon>Arion</taxon>
    </lineage>
</organism>
<keyword evidence="1" id="KW-0472">Membrane</keyword>
<dbReference type="AlphaFoldDB" id="A0A0B6ZZI8"/>
<feature type="transmembrane region" description="Helical" evidence="1">
    <location>
        <begin position="12"/>
        <end position="39"/>
    </location>
</feature>
<keyword evidence="1" id="KW-1133">Transmembrane helix</keyword>
<gene>
    <name evidence="2" type="primary">ORF89227</name>
</gene>
<evidence type="ECO:0000313" key="2">
    <source>
        <dbReference type="EMBL" id="CEK73993.1"/>
    </source>
</evidence>
<protein>
    <submittedName>
        <fullName evidence="2">Uncharacterized protein</fullName>
    </submittedName>
</protein>
<proteinExistence type="predicted"/>
<reference evidence="2" key="1">
    <citation type="submission" date="2014-12" db="EMBL/GenBank/DDBJ databases">
        <title>Insight into the proteome of Arion vulgaris.</title>
        <authorList>
            <person name="Aradska J."/>
            <person name="Bulat T."/>
            <person name="Smidak R."/>
            <person name="Sarate P."/>
            <person name="Gangsoo J."/>
            <person name="Sialana F."/>
            <person name="Bilban M."/>
            <person name="Lubec G."/>
        </authorList>
    </citation>
    <scope>NUCLEOTIDE SEQUENCE</scope>
    <source>
        <tissue evidence="2">Skin</tissue>
    </source>
</reference>
<dbReference type="EMBL" id="HACG01027128">
    <property type="protein sequence ID" value="CEK73993.1"/>
    <property type="molecule type" value="Transcribed_RNA"/>
</dbReference>
<accession>A0A0B6ZZI8</accession>
<keyword evidence="1" id="KW-0812">Transmembrane</keyword>
<evidence type="ECO:0000256" key="1">
    <source>
        <dbReference type="SAM" id="Phobius"/>
    </source>
</evidence>
<name>A0A0B6ZZI8_9EUPU</name>
<feature type="non-terminal residue" evidence="2">
    <location>
        <position position="89"/>
    </location>
</feature>
<sequence>MPMFSYNYNKLYQLLFTNIVSALTTIITTISVTTINLLINIIPYLTNHNNLTHQITPCFTIFTTYVYVQNSRVQGSNSAVGSLEANLFP</sequence>